<proteinExistence type="inferred from homology"/>
<dbReference type="PANTHER" id="PTHR21198:SF7">
    <property type="entry name" value="ASPARTATE-GLUTAMATE RACEMASE FAMILY"/>
    <property type="match status" value="1"/>
</dbReference>
<dbReference type="RefSeq" id="WP_290302029.1">
    <property type="nucleotide sequence ID" value="NZ_JAUFQR010000003.1"/>
</dbReference>
<evidence type="ECO:0000313" key="4">
    <source>
        <dbReference type="Proteomes" id="UP001595735"/>
    </source>
</evidence>
<dbReference type="NCBIfam" id="TIGR00035">
    <property type="entry name" value="asp_race"/>
    <property type="match status" value="1"/>
</dbReference>
<protein>
    <submittedName>
        <fullName evidence="3">Aspartate/glutamate racemase family protein</fullName>
    </submittedName>
</protein>
<dbReference type="InterPro" id="IPR001920">
    <property type="entry name" value="Asp/Glu_race"/>
</dbReference>
<comment type="similarity">
    <text evidence="1">Belongs to the aspartate/glutamate racemases family.</text>
</comment>
<evidence type="ECO:0000256" key="2">
    <source>
        <dbReference type="ARBA" id="ARBA00023235"/>
    </source>
</evidence>
<reference evidence="4" key="1">
    <citation type="journal article" date="2019" name="Int. J. Syst. Evol. Microbiol.">
        <title>The Global Catalogue of Microorganisms (GCM) 10K type strain sequencing project: providing services to taxonomists for standard genome sequencing and annotation.</title>
        <authorList>
            <consortium name="The Broad Institute Genomics Platform"/>
            <consortium name="The Broad Institute Genome Sequencing Center for Infectious Disease"/>
            <person name="Wu L."/>
            <person name="Ma J."/>
        </authorList>
    </citation>
    <scope>NUCLEOTIDE SEQUENCE [LARGE SCALE GENOMIC DNA]</scope>
    <source>
        <strain evidence="4">CECT 7798</strain>
    </source>
</reference>
<keyword evidence="4" id="KW-1185">Reference proteome</keyword>
<dbReference type="InterPro" id="IPR015942">
    <property type="entry name" value="Asp/Glu/hydantoin_racemase"/>
</dbReference>
<gene>
    <name evidence="3" type="ORF">ACFONJ_02205</name>
</gene>
<evidence type="ECO:0000313" key="3">
    <source>
        <dbReference type="EMBL" id="MFC3754788.1"/>
    </source>
</evidence>
<dbReference type="SUPFAM" id="SSF53681">
    <property type="entry name" value="Aspartate/glutamate racemase"/>
    <property type="match status" value="2"/>
</dbReference>
<evidence type="ECO:0000256" key="1">
    <source>
        <dbReference type="ARBA" id="ARBA00007847"/>
    </source>
</evidence>
<comment type="caution">
    <text evidence="3">The sequence shown here is derived from an EMBL/GenBank/DDBJ whole genome shotgun (WGS) entry which is preliminary data.</text>
</comment>
<accession>A0ABV7XRD4</accession>
<dbReference type="Proteomes" id="UP001595735">
    <property type="component" value="Unassembled WGS sequence"/>
</dbReference>
<sequence>MRNKVLGILGGMGPRSTTPFLEQVLDECQEQYNAQLDEEFPEIIIYSLPTPFYLDRPIDHELMQETIIKGLKKLENNGVDCIAMPCNSAHIYIHDLINSVNTPLLNIVEETCKQLPSTAQRITLLATKTTFDSNIYQNEIINQGHQFIFKESWQDEVIQVIQRIKKQKDDPENTVLWEKLMEKIDQEVDFIIIACTDLNVVMNTTEKNHKLLDSSKCLAHSLIKNYLS</sequence>
<dbReference type="EMBL" id="JBHRYO010000001">
    <property type="protein sequence ID" value="MFC3754788.1"/>
    <property type="molecule type" value="Genomic_DNA"/>
</dbReference>
<keyword evidence="2" id="KW-0413">Isomerase</keyword>
<dbReference type="InterPro" id="IPR004380">
    <property type="entry name" value="Asp_race"/>
</dbReference>
<name>A0ABV7XRD4_9FLAO</name>
<dbReference type="Gene3D" id="3.40.50.1860">
    <property type="match status" value="2"/>
</dbReference>
<dbReference type="PANTHER" id="PTHR21198">
    <property type="entry name" value="GLUTAMATE RACEMASE"/>
    <property type="match status" value="1"/>
</dbReference>
<organism evidence="3 4">
    <name type="scientific">Chryseobacterium tructae</name>
    <dbReference type="NCBI Taxonomy" id="1037380"/>
    <lineage>
        <taxon>Bacteria</taxon>
        <taxon>Pseudomonadati</taxon>
        <taxon>Bacteroidota</taxon>
        <taxon>Flavobacteriia</taxon>
        <taxon>Flavobacteriales</taxon>
        <taxon>Weeksellaceae</taxon>
        <taxon>Chryseobacterium group</taxon>
        <taxon>Chryseobacterium</taxon>
    </lineage>
</organism>
<dbReference type="Pfam" id="PF01177">
    <property type="entry name" value="Asp_Glu_race"/>
    <property type="match status" value="1"/>
</dbReference>